<evidence type="ECO:0000256" key="4">
    <source>
        <dbReference type="ARBA" id="ARBA00022692"/>
    </source>
</evidence>
<dbReference type="InterPro" id="IPR004869">
    <property type="entry name" value="MMPL_dom"/>
</dbReference>
<feature type="transmembrane region" description="Helical" evidence="8">
    <location>
        <begin position="716"/>
        <end position="736"/>
    </location>
</feature>
<dbReference type="Gene3D" id="1.20.1640.10">
    <property type="entry name" value="Multidrug efflux transporter AcrB transmembrane domain"/>
    <property type="match status" value="2"/>
</dbReference>
<dbReference type="GeneID" id="25145948"/>
<name>W0JNC3_9EURY</name>
<sequence>MTESDRPDDRTSDDLADREADLVTDGGGARDESSAGSRVSGLFGSLAERLGSLRGSSGGSGDDEDDPFTRRINPLISKRPWTVVIVFLLLTGVFMAGAGMGGGEQEAGADQFADDTEESQAYEDIQDEFRESGHEEGGTTAQLFIEDDRNVLSQPNLLRMLEFQDRIETQDDLRVESSTSPASLIAQQLDPEAETAEEQYRAVDRASSGQLERAIADADEAAGLPVSTDFTPESAEADVAQVAITYDTAPMADTDNYADLQYETEAIANEIDGFESGENIVVFGDAIIEEETTQLLTDTSIVVFPAAIILILFFLLVAYRDPIDLGLGLVSLLMAMIWTFGFMGFAGIAFSQSLIVVFPLLLAVGIDFGIHIINRYREERAKGVPIGEAMTLTTSQLTAAFLIVTLTTVFGFASNLVSSMSGMQDFAIVAAIGMLFTFLIFGVFLPAGKVGFDRLREGTRFPQFGTTPMGSEGSVLGKILPVGVRVARVAPVVFLIAMLVVGGGAAAYGAGVDTEFDQEAFFPEEERLDQYEQLPGPLAPGDYTFMTVLDYMEEDFDRGMQSSVTIYVEDGDLRSDTALRDIDRALENPPSEFQRDGREANADSIVSVVETRAAEDPEFDAVVTRYDSNGDGIPDRNVDVVYDELFASDASSEASQYLTTDRGAAQINIMIDVDADQAEAVDAAQQTADDMEMDATATGQLVIFESVIEETTESSINSLVLAFLLTTVFLVLAYWWLEGRAIYGVLNLVPVLITVALLAGSMRLFDIPLSPINAPILSVSIGLGVDYTVHFMHRFVDEFEDGNGVHEALLTTVRGTGGALTGSMLTTVCGLGVLYLALIPLIMEFGLLLALGVFYACFTSILVLPSVIVVWDRFENGAIDLPFLGTSQR</sequence>
<comment type="similarity">
    <text evidence="2">Belongs to the resistance-nodulation-cell division (RND) (TC 2.A.6) family. MmpL subfamily.</text>
</comment>
<dbReference type="EMBL" id="CP007055">
    <property type="protein sequence ID" value="AHG00104.1"/>
    <property type="molecule type" value="Genomic_DNA"/>
</dbReference>
<organism evidence="10 11">
    <name type="scientific">Halostagnicola larsenii XH-48</name>
    <dbReference type="NCBI Taxonomy" id="797299"/>
    <lineage>
        <taxon>Archaea</taxon>
        <taxon>Methanobacteriati</taxon>
        <taxon>Methanobacteriota</taxon>
        <taxon>Stenosarchaea group</taxon>
        <taxon>Halobacteria</taxon>
        <taxon>Halobacteriales</taxon>
        <taxon>Natrialbaceae</taxon>
        <taxon>Halostagnicola</taxon>
    </lineage>
</organism>
<dbReference type="KEGG" id="hlr:HALLA_16155"/>
<feature type="transmembrane region" description="Helical" evidence="8">
    <location>
        <begin position="426"/>
        <end position="447"/>
    </location>
</feature>
<accession>W0JNC3</accession>
<feature type="transmembrane region" description="Helical" evidence="8">
    <location>
        <begin position="354"/>
        <end position="373"/>
    </location>
</feature>
<evidence type="ECO:0000256" key="6">
    <source>
        <dbReference type="ARBA" id="ARBA00023136"/>
    </source>
</evidence>
<dbReference type="Proteomes" id="UP000019024">
    <property type="component" value="Chromosome"/>
</dbReference>
<feature type="domain" description="SSD" evidence="9">
    <location>
        <begin position="328"/>
        <end position="447"/>
    </location>
</feature>
<keyword evidence="11" id="KW-1185">Reference proteome</keyword>
<proteinExistence type="inferred from homology"/>
<dbReference type="SUPFAM" id="SSF82866">
    <property type="entry name" value="Multidrug efflux transporter AcrB transmembrane domain"/>
    <property type="match status" value="2"/>
</dbReference>
<evidence type="ECO:0000259" key="9">
    <source>
        <dbReference type="PROSITE" id="PS50156"/>
    </source>
</evidence>
<dbReference type="AlphaFoldDB" id="W0JNC3"/>
<dbReference type="RefSeq" id="WP_049953335.1">
    <property type="nucleotide sequence ID" value="NZ_CP007055.1"/>
</dbReference>
<evidence type="ECO:0000256" key="1">
    <source>
        <dbReference type="ARBA" id="ARBA00004651"/>
    </source>
</evidence>
<dbReference type="PANTHER" id="PTHR33406:SF6">
    <property type="entry name" value="MEMBRANE PROTEIN YDGH-RELATED"/>
    <property type="match status" value="1"/>
</dbReference>
<keyword evidence="5 8" id="KW-1133">Transmembrane helix</keyword>
<evidence type="ECO:0000256" key="3">
    <source>
        <dbReference type="ARBA" id="ARBA00022475"/>
    </source>
</evidence>
<comment type="subcellular location">
    <subcellularLocation>
        <location evidence="1">Cell membrane</location>
        <topology evidence="1">Multi-pass membrane protein</topology>
    </subcellularLocation>
</comment>
<feature type="transmembrane region" description="Helical" evidence="8">
    <location>
        <begin position="742"/>
        <end position="760"/>
    </location>
</feature>
<evidence type="ECO:0000256" key="8">
    <source>
        <dbReference type="SAM" id="Phobius"/>
    </source>
</evidence>
<gene>
    <name evidence="10" type="ORF">HALLA_16155</name>
</gene>
<feature type="region of interest" description="Disordered" evidence="7">
    <location>
        <begin position="1"/>
        <end position="40"/>
    </location>
</feature>
<dbReference type="PROSITE" id="PS50156">
    <property type="entry name" value="SSD"/>
    <property type="match status" value="2"/>
</dbReference>
<dbReference type="Pfam" id="PF03176">
    <property type="entry name" value="MMPL"/>
    <property type="match status" value="2"/>
</dbReference>
<feature type="transmembrane region" description="Helical" evidence="8">
    <location>
        <begin position="816"/>
        <end position="838"/>
    </location>
</feature>
<dbReference type="InterPro" id="IPR000731">
    <property type="entry name" value="SSD"/>
</dbReference>
<protein>
    <submittedName>
        <fullName evidence="10">Patched family protein</fullName>
    </submittedName>
</protein>
<feature type="transmembrane region" description="Helical" evidence="8">
    <location>
        <begin position="845"/>
        <end position="871"/>
    </location>
</feature>
<feature type="compositionally biased region" description="Basic and acidic residues" evidence="7">
    <location>
        <begin position="1"/>
        <end position="21"/>
    </location>
</feature>
<evidence type="ECO:0000313" key="10">
    <source>
        <dbReference type="EMBL" id="AHG00104.1"/>
    </source>
</evidence>
<feature type="transmembrane region" description="Helical" evidence="8">
    <location>
        <begin position="80"/>
        <end position="101"/>
    </location>
</feature>
<dbReference type="STRING" id="797299.HALLA_16155"/>
<feature type="domain" description="SSD" evidence="9">
    <location>
        <begin position="710"/>
        <end position="870"/>
    </location>
</feature>
<evidence type="ECO:0000256" key="2">
    <source>
        <dbReference type="ARBA" id="ARBA00010157"/>
    </source>
</evidence>
<evidence type="ECO:0000256" key="7">
    <source>
        <dbReference type="SAM" id="MobiDB-lite"/>
    </source>
</evidence>
<keyword evidence="3" id="KW-1003">Cell membrane</keyword>
<dbReference type="PATRIC" id="fig|797299.3.peg.2234"/>
<dbReference type="PANTHER" id="PTHR33406">
    <property type="entry name" value="MEMBRANE PROTEIN MJ1562-RELATED"/>
    <property type="match status" value="1"/>
</dbReference>
<evidence type="ECO:0000313" key="11">
    <source>
        <dbReference type="Proteomes" id="UP000019024"/>
    </source>
</evidence>
<evidence type="ECO:0000256" key="5">
    <source>
        <dbReference type="ARBA" id="ARBA00022989"/>
    </source>
</evidence>
<dbReference type="InterPro" id="IPR050545">
    <property type="entry name" value="Mycobact_MmpL"/>
</dbReference>
<dbReference type="eggNOG" id="arCOG02174">
    <property type="taxonomic scope" value="Archaea"/>
</dbReference>
<feature type="transmembrane region" description="Helical" evidence="8">
    <location>
        <begin position="301"/>
        <end position="319"/>
    </location>
</feature>
<keyword evidence="6 8" id="KW-0472">Membrane</keyword>
<feature type="transmembrane region" description="Helical" evidence="8">
    <location>
        <begin position="394"/>
        <end position="414"/>
    </location>
</feature>
<reference evidence="10 11" key="1">
    <citation type="submission" date="2014-01" db="EMBL/GenBank/DDBJ databases">
        <authorList>
            <consortium name="DOE Joint Genome Institute"/>
            <person name="Anderson I."/>
            <person name="Huntemann M."/>
            <person name="Han J."/>
            <person name="Chen A."/>
            <person name="Kyrpides N."/>
            <person name="Mavromatis K."/>
            <person name="Markowitz V."/>
            <person name="Palaniappan K."/>
            <person name="Ivanova N."/>
            <person name="Schaumberg A."/>
            <person name="Pati A."/>
            <person name="Liolios K."/>
            <person name="Nordberg H.P."/>
            <person name="Cantor M.N."/>
            <person name="Hua S.X."/>
            <person name="Woyke T."/>
        </authorList>
    </citation>
    <scope>NUCLEOTIDE SEQUENCE [LARGE SCALE GENOMIC DNA]</scope>
    <source>
        <strain evidence="10 11">XH-48</strain>
    </source>
</reference>
<dbReference type="OrthoDB" id="42357at2157"/>
<feature type="transmembrane region" description="Helical" evidence="8">
    <location>
        <begin position="326"/>
        <end position="348"/>
    </location>
</feature>
<dbReference type="HOGENOM" id="CLU_003088_0_0_2"/>
<keyword evidence="4 8" id="KW-0812">Transmembrane</keyword>
<dbReference type="GO" id="GO:0005886">
    <property type="term" value="C:plasma membrane"/>
    <property type="evidence" value="ECO:0007669"/>
    <property type="project" value="UniProtKB-SubCell"/>
</dbReference>